<gene>
    <name evidence="1" type="ORF">DILT_LOCUS18988</name>
</gene>
<reference evidence="1 2" key="1">
    <citation type="submission" date="2018-11" db="EMBL/GenBank/DDBJ databases">
        <authorList>
            <consortium name="Pathogen Informatics"/>
        </authorList>
    </citation>
    <scope>NUCLEOTIDE SEQUENCE [LARGE SCALE GENOMIC DNA]</scope>
</reference>
<dbReference type="Proteomes" id="UP000281553">
    <property type="component" value="Unassembled WGS sequence"/>
</dbReference>
<name>A0A3P7RI58_DIBLA</name>
<sequence length="141" mass="15279">MPAEVSSWMASSTIDSRSILPVFQQSPHTSFEKCLDIRSGACTCRTHIEHIANSPCCSTCEASSIRFSKSLRVRNGSTSAAEKTNLQFGQVGGSALSNLCKQGSLQKKCSHGRRYASLQVSRQIEHSTASKRALDDTAIAR</sequence>
<dbReference type="EMBL" id="UYRU01106666">
    <property type="protein sequence ID" value="VDN43082.1"/>
    <property type="molecule type" value="Genomic_DNA"/>
</dbReference>
<dbReference type="AlphaFoldDB" id="A0A3P7RI58"/>
<evidence type="ECO:0000313" key="1">
    <source>
        <dbReference type="EMBL" id="VDN43082.1"/>
    </source>
</evidence>
<proteinExistence type="predicted"/>
<evidence type="ECO:0000313" key="2">
    <source>
        <dbReference type="Proteomes" id="UP000281553"/>
    </source>
</evidence>
<protein>
    <submittedName>
        <fullName evidence="1">Uncharacterized protein</fullName>
    </submittedName>
</protein>
<organism evidence="1 2">
    <name type="scientific">Dibothriocephalus latus</name>
    <name type="common">Fish tapeworm</name>
    <name type="synonym">Diphyllobothrium latum</name>
    <dbReference type="NCBI Taxonomy" id="60516"/>
    <lineage>
        <taxon>Eukaryota</taxon>
        <taxon>Metazoa</taxon>
        <taxon>Spiralia</taxon>
        <taxon>Lophotrochozoa</taxon>
        <taxon>Platyhelminthes</taxon>
        <taxon>Cestoda</taxon>
        <taxon>Eucestoda</taxon>
        <taxon>Diphyllobothriidea</taxon>
        <taxon>Diphyllobothriidae</taxon>
        <taxon>Dibothriocephalus</taxon>
    </lineage>
</organism>
<accession>A0A3P7RI58</accession>
<keyword evidence="2" id="KW-1185">Reference proteome</keyword>